<proteinExistence type="predicted"/>
<sequence length="99" mass="10811">MPLPNRATNAANPDAHPILFGLLADGSGEARFTQSGGTPLNPVRASPDALHFSPSRDWYGRWAVRPLHGTLMQDAERMDGSVCPDDIVVLRPRRPARRA</sequence>
<dbReference type="EMBL" id="WEKV01000002">
    <property type="protein sequence ID" value="KAB7787864.1"/>
    <property type="molecule type" value="Genomic_DNA"/>
</dbReference>
<name>A0A833JA03_9HYPH</name>
<accession>A0A833JA03</accession>
<comment type="caution">
    <text evidence="1">The sequence shown here is derived from an EMBL/GenBank/DDBJ whole genome shotgun (WGS) entry which is preliminary data.</text>
</comment>
<dbReference type="Proteomes" id="UP000469949">
    <property type="component" value="Unassembled WGS sequence"/>
</dbReference>
<reference evidence="1 2" key="1">
    <citation type="submission" date="2019-10" db="EMBL/GenBank/DDBJ databases">
        <title>Draft Genome Sequence of the Caffeine Degrading Methylotroph Methylorubrum populi PINKEL.</title>
        <authorList>
            <person name="Dawson S.C."/>
            <person name="Zhang X."/>
            <person name="Wright M.E."/>
            <person name="Sharma G."/>
            <person name="Langner J.T."/>
            <person name="Ditty J.L."/>
            <person name="Subuyuj G.A."/>
        </authorList>
    </citation>
    <scope>NUCLEOTIDE SEQUENCE [LARGE SCALE GENOMIC DNA]</scope>
    <source>
        <strain evidence="1 2">Pinkel</strain>
    </source>
</reference>
<dbReference type="AlphaFoldDB" id="A0A833JA03"/>
<gene>
    <name evidence="1" type="ORF">F8B43_0317</name>
</gene>
<dbReference type="RefSeq" id="WP_152275755.1">
    <property type="nucleotide sequence ID" value="NZ_WEKV01000002.1"/>
</dbReference>
<evidence type="ECO:0000313" key="2">
    <source>
        <dbReference type="Proteomes" id="UP000469949"/>
    </source>
</evidence>
<organism evidence="1 2">
    <name type="scientific">Methylorubrum populi</name>
    <dbReference type="NCBI Taxonomy" id="223967"/>
    <lineage>
        <taxon>Bacteria</taxon>
        <taxon>Pseudomonadati</taxon>
        <taxon>Pseudomonadota</taxon>
        <taxon>Alphaproteobacteria</taxon>
        <taxon>Hyphomicrobiales</taxon>
        <taxon>Methylobacteriaceae</taxon>
        <taxon>Methylorubrum</taxon>
    </lineage>
</organism>
<evidence type="ECO:0000313" key="1">
    <source>
        <dbReference type="EMBL" id="KAB7787864.1"/>
    </source>
</evidence>
<protein>
    <submittedName>
        <fullName evidence="1">Uncharacterized protein</fullName>
    </submittedName>
</protein>